<dbReference type="CDD" id="cd02524">
    <property type="entry name" value="G1P_cytidylyltransferase"/>
    <property type="match status" value="1"/>
</dbReference>
<accession>A0A1F5VP14</accession>
<evidence type="ECO:0000313" key="2">
    <source>
        <dbReference type="EMBL" id="OGF65048.1"/>
    </source>
</evidence>
<dbReference type="STRING" id="1817863.A2Y62_16600"/>
<protein>
    <submittedName>
        <fullName evidence="2">Glucose-1-phosphate cytidylyltransferase</fullName>
    </submittedName>
</protein>
<dbReference type="Gene3D" id="3.90.550.10">
    <property type="entry name" value="Spore Coat Polysaccharide Biosynthesis Protein SpsA, Chain A"/>
    <property type="match status" value="1"/>
</dbReference>
<dbReference type="AlphaFoldDB" id="A0A1F5VP14"/>
<comment type="caution">
    <text evidence="2">The sequence shown here is derived from an EMBL/GenBank/DDBJ whole genome shotgun (WGS) entry which is preliminary data.</text>
</comment>
<feature type="domain" description="Nucleotidyl transferase" evidence="1">
    <location>
        <begin position="3"/>
        <end position="223"/>
    </location>
</feature>
<dbReference type="NCBIfam" id="TIGR02623">
    <property type="entry name" value="G1P_cyt_trans"/>
    <property type="match status" value="1"/>
</dbReference>
<dbReference type="InterPro" id="IPR046981">
    <property type="entry name" value="G1P_cyt_trans"/>
</dbReference>
<dbReference type="InterPro" id="IPR029044">
    <property type="entry name" value="Nucleotide-diphossugar_trans"/>
</dbReference>
<dbReference type="PANTHER" id="PTHR47183:SF1">
    <property type="entry name" value="GLUCOSE-1-PHOSPHATE CYTIDYLYLTRANSFERASE"/>
    <property type="match status" value="1"/>
</dbReference>
<dbReference type="InterPro" id="IPR013446">
    <property type="entry name" value="G1P_cyt_trans-like"/>
</dbReference>
<dbReference type="Pfam" id="PF00483">
    <property type="entry name" value="NTP_transferase"/>
    <property type="match status" value="1"/>
</dbReference>
<name>A0A1F5VP14_9BACT</name>
<gene>
    <name evidence="2" type="ORF">A2Y62_16600</name>
</gene>
<dbReference type="EMBL" id="MFGW01000121">
    <property type="protein sequence ID" value="OGF65048.1"/>
    <property type="molecule type" value="Genomic_DNA"/>
</dbReference>
<organism evidence="2 3">
    <name type="scientific">Candidatus Fischerbacteria bacterium RBG_13_37_8</name>
    <dbReference type="NCBI Taxonomy" id="1817863"/>
    <lineage>
        <taxon>Bacteria</taxon>
        <taxon>Candidatus Fischeribacteriota</taxon>
    </lineage>
</organism>
<sequence length="261" mass="30459">MQVVILCGGMGTRLKEETEYKPKPMVEIGGKPILWHIMKHYEHYGYNEFILALGYKGDIIRNYFLNYRYYNSNFTIHLSNNTAIEFHNSSNCLNWKITFVETGSNSMTGYRTKLCSVYIKESNFMLTYGDAVSNVNIDKLIAHHKKMNRIGTVTGVSPPSRFGNLSISGNMVDKFKEKPNNSTDKDFINAGFFVFKKEFLSMLQDDPTCDLEGEPLEKLAMQKQFVVYKHYGFWQCMDTYRDFVLLNDLWKKSPEWKIWDD</sequence>
<reference evidence="2 3" key="1">
    <citation type="journal article" date="2016" name="Nat. Commun.">
        <title>Thousands of microbial genomes shed light on interconnected biogeochemical processes in an aquifer system.</title>
        <authorList>
            <person name="Anantharaman K."/>
            <person name="Brown C.T."/>
            <person name="Hug L.A."/>
            <person name="Sharon I."/>
            <person name="Castelle C.J."/>
            <person name="Probst A.J."/>
            <person name="Thomas B.C."/>
            <person name="Singh A."/>
            <person name="Wilkins M.J."/>
            <person name="Karaoz U."/>
            <person name="Brodie E.L."/>
            <person name="Williams K.H."/>
            <person name="Hubbard S.S."/>
            <person name="Banfield J.F."/>
        </authorList>
    </citation>
    <scope>NUCLEOTIDE SEQUENCE [LARGE SCALE GENOMIC DNA]</scope>
</reference>
<dbReference type="GO" id="GO:0009243">
    <property type="term" value="P:O antigen biosynthetic process"/>
    <property type="evidence" value="ECO:0007669"/>
    <property type="project" value="InterPro"/>
</dbReference>
<keyword evidence="2" id="KW-0548">Nucleotidyltransferase</keyword>
<dbReference type="Proteomes" id="UP000178943">
    <property type="component" value="Unassembled WGS sequence"/>
</dbReference>
<dbReference type="PANTHER" id="PTHR47183">
    <property type="entry name" value="GLUCOSE-1-PHOSPHATE CYTIDYLYLTRANSFERASE-RELATED"/>
    <property type="match status" value="1"/>
</dbReference>
<evidence type="ECO:0000259" key="1">
    <source>
        <dbReference type="Pfam" id="PF00483"/>
    </source>
</evidence>
<keyword evidence="2" id="KW-0808">Transferase</keyword>
<evidence type="ECO:0000313" key="3">
    <source>
        <dbReference type="Proteomes" id="UP000178943"/>
    </source>
</evidence>
<dbReference type="SUPFAM" id="SSF53448">
    <property type="entry name" value="Nucleotide-diphospho-sugar transferases"/>
    <property type="match status" value="1"/>
</dbReference>
<dbReference type="GO" id="GO:0047343">
    <property type="term" value="F:glucose-1-phosphate cytidylyltransferase activity"/>
    <property type="evidence" value="ECO:0007669"/>
    <property type="project" value="InterPro"/>
</dbReference>
<proteinExistence type="predicted"/>
<dbReference type="InterPro" id="IPR005835">
    <property type="entry name" value="NTP_transferase_dom"/>
</dbReference>